<name>A0AAQ3QDX2_9LILI</name>
<dbReference type="Proteomes" id="UP001327560">
    <property type="component" value="Chromosome 5"/>
</dbReference>
<protein>
    <submittedName>
        <fullName evidence="1">Uncharacterized protein</fullName>
    </submittedName>
</protein>
<sequence>MANRTGMAKRESTSAQHMEFGNLIFSWTINDVLDKDCFLDKVSPNFCAKNYDPSSYFLIVGFGVSLGEKDTRYI</sequence>
<proteinExistence type="predicted"/>
<dbReference type="AlphaFoldDB" id="A0AAQ3QDX2"/>
<reference evidence="1 2" key="1">
    <citation type="submission" date="2023-10" db="EMBL/GenBank/DDBJ databases">
        <title>Chromosome-scale genome assembly provides insights into flower coloration mechanisms of Canna indica.</title>
        <authorList>
            <person name="Li C."/>
        </authorList>
    </citation>
    <scope>NUCLEOTIDE SEQUENCE [LARGE SCALE GENOMIC DNA]</scope>
    <source>
        <tissue evidence="1">Flower</tissue>
    </source>
</reference>
<evidence type="ECO:0000313" key="2">
    <source>
        <dbReference type="Proteomes" id="UP001327560"/>
    </source>
</evidence>
<evidence type="ECO:0000313" key="1">
    <source>
        <dbReference type="EMBL" id="WOL07349.1"/>
    </source>
</evidence>
<keyword evidence="2" id="KW-1185">Reference proteome</keyword>
<organism evidence="1 2">
    <name type="scientific">Canna indica</name>
    <name type="common">Indian-shot</name>
    <dbReference type="NCBI Taxonomy" id="4628"/>
    <lineage>
        <taxon>Eukaryota</taxon>
        <taxon>Viridiplantae</taxon>
        <taxon>Streptophyta</taxon>
        <taxon>Embryophyta</taxon>
        <taxon>Tracheophyta</taxon>
        <taxon>Spermatophyta</taxon>
        <taxon>Magnoliopsida</taxon>
        <taxon>Liliopsida</taxon>
        <taxon>Zingiberales</taxon>
        <taxon>Cannaceae</taxon>
        <taxon>Canna</taxon>
    </lineage>
</organism>
<accession>A0AAQ3QDX2</accession>
<dbReference type="EMBL" id="CP136894">
    <property type="protein sequence ID" value="WOL07349.1"/>
    <property type="molecule type" value="Genomic_DNA"/>
</dbReference>
<gene>
    <name evidence="1" type="ORF">Cni_G16089</name>
</gene>